<organism evidence="2 3">
    <name type="scientific">Saxophila tyrrhenica</name>
    <dbReference type="NCBI Taxonomy" id="1690608"/>
    <lineage>
        <taxon>Eukaryota</taxon>
        <taxon>Fungi</taxon>
        <taxon>Dikarya</taxon>
        <taxon>Ascomycota</taxon>
        <taxon>Pezizomycotina</taxon>
        <taxon>Dothideomycetes</taxon>
        <taxon>Dothideomycetidae</taxon>
        <taxon>Mycosphaerellales</taxon>
        <taxon>Extremaceae</taxon>
        <taxon>Saxophila</taxon>
    </lineage>
</organism>
<dbReference type="Proteomes" id="UP001337655">
    <property type="component" value="Unassembled WGS sequence"/>
</dbReference>
<reference evidence="2 3" key="1">
    <citation type="submission" date="2023-08" db="EMBL/GenBank/DDBJ databases">
        <title>Black Yeasts Isolated from many extreme environments.</title>
        <authorList>
            <person name="Coleine C."/>
            <person name="Stajich J.E."/>
            <person name="Selbmann L."/>
        </authorList>
    </citation>
    <scope>NUCLEOTIDE SEQUENCE [LARGE SCALE GENOMIC DNA]</scope>
    <source>
        <strain evidence="2 3">CCFEE 5935</strain>
    </source>
</reference>
<comment type="caution">
    <text evidence="2">The sequence shown here is derived from an EMBL/GenBank/DDBJ whole genome shotgun (WGS) entry which is preliminary data.</text>
</comment>
<evidence type="ECO:0000313" key="3">
    <source>
        <dbReference type="Proteomes" id="UP001337655"/>
    </source>
</evidence>
<evidence type="ECO:0000256" key="1">
    <source>
        <dbReference type="SAM" id="SignalP"/>
    </source>
</evidence>
<keyword evidence="3" id="KW-1185">Reference proteome</keyword>
<protein>
    <submittedName>
        <fullName evidence="2">Uncharacterized protein</fullName>
    </submittedName>
</protein>
<evidence type="ECO:0000313" key="2">
    <source>
        <dbReference type="EMBL" id="KAK5174450.1"/>
    </source>
</evidence>
<dbReference type="EMBL" id="JAVRRT010000002">
    <property type="protein sequence ID" value="KAK5174450.1"/>
    <property type="molecule type" value="Genomic_DNA"/>
</dbReference>
<name>A0AAV9PL20_9PEZI</name>
<dbReference type="AlphaFoldDB" id="A0AAV9PL20"/>
<sequence>MHISLFSLLALAATLPTHAQPLTSSRTLTAASILKIAPSTRTCASPPAPGECRTASQAAPYLALSFQNYYLPSFATQAALLALILYESANFQYAKNHFPGVPGQGTRNMQSPEYNLKYATWLATVCQNCGIGMEEVEQAEQEGPEAVLGTVNGDMWGFGSAAWFLATQCGEDVRRGLEQGTEEGWEGYLTGCVGTTVTEERTAVWRKVMALKGW</sequence>
<dbReference type="RefSeq" id="XP_064663119.1">
    <property type="nucleotide sequence ID" value="XM_064798792.1"/>
</dbReference>
<dbReference type="GeneID" id="89922878"/>
<feature type="chain" id="PRO_5043776627" evidence="1">
    <location>
        <begin position="20"/>
        <end position="214"/>
    </location>
</feature>
<keyword evidence="1" id="KW-0732">Signal</keyword>
<feature type="signal peptide" evidence="1">
    <location>
        <begin position="1"/>
        <end position="19"/>
    </location>
</feature>
<gene>
    <name evidence="2" type="ORF">LTR77_001530</name>
</gene>
<accession>A0AAV9PL20</accession>
<proteinExistence type="predicted"/>